<keyword evidence="3" id="KW-1185">Reference proteome</keyword>
<dbReference type="SUPFAM" id="SSF56219">
    <property type="entry name" value="DNase I-like"/>
    <property type="match status" value="1"/>
</dbReference>
<keyword evidence="2" id="KW-0808">Transferase</keyword>
<keyword evidence="2" id="KW-0548">Nucleotidyltransferase</keyword>
<dbReference type="GO" id="GO:0003964">
    <property type="term" value="F:RNA-directed DNA polymerase activity"/>
    <property type="evidence" value="ECO:0007669"/>
    <property type="project" value="UniProtKB-KW"/>
</dbReference>
<dbReference type="Pfam" id="PF14529">
    <property type="entry name" value="Exo_endo_phos_2"/>
    <property type="match status" value="1"/>
</dbReference>
<dbReference type="InterPro" id="IPR005135">
    <property type="entry name" value="Endo/exonuclease/phosphatase"/>
</dbReference>
<dbReference type="InterPro" id="IPR036691">
    <property type="entry name" value="Endo/exonu/phosph_ase_sf"/>
</dbReference>
<keyword evidence="2" id="KW-0695">RNA-directed DNA polymerase</keyword>
<dbReference type="Gene3D" id="3.60.10.10">
    <property type="entry name" value="Endonuclease/exonuclease/phosphatase"/>
    <property type="match status" value="1"/>
</dbReference>
<protein>
    <submittedName>
        <fullName evidence="2">RNA-directed DNA polymerase from mobile element jockey</fullName>
    </submittedName>
</protein>
<dbReference type="OrthoDB" id="6434725at2759"/>
<comment type="caution">
    <text evidence="2">The sequence shown here is derived from an EMBL/GenBank/DDBJ whole genome shotgun (WGS) entry which is preliminary data.</text>
</comment>
<reference evidence="2" key="1">
    <citation type="submission" date="2020-08" db="EMBL/GenBank/DDBJ databases">
        <title>Multicomponent nature underlies the extraordinary mechanical properties of spider dragline silk.</title>
        <authorList>
            <person name="Kono N."/>
            <person name="Nakamura H."/>
            <person name="Mori M."/>
            <person name="Yoshida Y."/>
            <person name="Ohtoshi R."/>
            <person name="Malay A.D."/>
            <person name="Moran D.A.P."/>
            <person name="Tomita M."/>
            <person name="Numata K."/>
            <person name="Arakawa K."/>
        </authorList>
    </citation>
    <scope>NUCLEOTIDE SEQUENCE</scope>
</reference>
<dbReference type="AlphaFoldDB" id="A0A8X6YLW8"/>
<accession>A0A8X6YLW8</accession>
<dbReference type="EMBL" id="BMAV01019202">
    <property type="protein sequence ID" value="GFY71999.1"/>
    <property type="molecule type" value="Genomic_DNA"/>
</dbReference>
<name>A0A8X6YLW8_9ARAC</name>
<proteinExistence type="predicted"/>
<evidence type="ECO:0000313" key="2">
    <source>
        <dbReference type="EMBL" id="GFY71999.1"/>
    </source>
</evidence>
<organism evidence="2 3">
    <name type="scientific">Trichonephila inaurata madagascariensis</name>
    <dbReference type="NCBI Taxonomy" id="2747483"/>
    <lineage>
        <taxon>Eukaryota</taxon>
        <taxon>Metazoa</taxon>
        <taxon>Ecdysozoa</taxon>
        <taxon>Arthropoda</taxon>
        <taxon>Chelicerata</taxon>
        <taxon>Arachnida</taxon>
        <taxon>Araneae</taxon>
        <taxon>Araneomorphae</taxon>
        <taxon>Entelegynae</taxon>
        <taxon>Araneoidea</taxon>
        <taxon>Nephilidae</taxon>
        <taxon>Trichonephila</taxon>
        <taxon>Trichonephila inaurata</taxon>
    </lineage>
</organism>
<evidence type="ECO:0000313" key="3">
    <source>
        <dbReference type="Proteomes" id="UP000886998"/>
    </source>
</evidence>
<sequence>MYHPPNQGCLPDSFLDLATANVSSIFIGDLNAKHTSWGCSVNNSRGCDLNAADDRALIFLNDGSPTHNSFSYNTAEALDIALASADVFPFCRWSVLGNIGSDHLPIKIELKKPWKSILTREMFWNFDKADWLLLNLQKKTLRHSRFLINST</sequence>
<dbReference type="Proteomes" id="UP000886998">
    <property type="component" value="Unassembled WGS sequence"/>
</dbReference>
<evidence type="ECO:0000259" key="1">
    <source>
        <dbReference type="Pfam" id="PF14529"/>
    </source>
</evidence>
<feature type="domain" description="Endonuclease/exonuclease/phosphatase" evidence="1">
    <location>
        <begin position="1"/>
        <end position="106"/>
    </location>
</feature>
<gene>
    <name evidence="2" type="primary">X975_24845</name>
    <name evidence="2" type="ORF">TNIN_159661</name>
</gene>